<sequence>MKSEVILVAFLVCVYHVTCAPVPSNADTPATSLQGDALPRLEVVEVTDPPTMVQATPAVEKQQFVLPNENSFIKLPIHVEIDLDLLKQGL</sequence>
<evidence type="ECO:0000313" key="2">
    <source>
        <dbReference type="EMBL" id="KAK6185389.1"/>
    </source>
</evidence>
<keyword evidence="3" id="KW-1185">Reference proteome</keyword>
<protein>
    <submittedName>
        <fullName evidence="2">Uncharacterized protein</fullName>
    </submittedName>
</protein>
<dbReference type="AlphaFoldDB" id="A0AAN8K6D5"/>
<accession>A0AAN8K6D5</accession>
<comment type="caution">
    <text evidence="2">The sequence shown here is derived from an EMBL/GenBank/DDBJ whole genome shotgun (WGS) entry which is preliminary data.</text>
</comment>
<organism evidence="2 3">
    <name type="scientific">Patella caerulea</name>
    <name type="common">Rayed Mediterranean limpet</name>
    <dbReference type="NCBI Taxonomy" id="87958"/>
    <lineage>
        <taxon>Eukaryota</taxon>
        <taxon>Metazoa</taxon>
        <taxon>Spiralia</taxon>
        <taxon>Lophotrochozoa</taxon>
        <taxon>Mollusca</taxon>
        <taxon>Gastropoda</taxon>
        <taxon>Patellogastropoda</taxon>
        <taxon>Patelloidea</taxon>
        <taxon>Patellidae</taxon>
        <taxon>Patella</taxon>
    </lineage>
</organism>
<feature type="chain" id="PRO_5042905047" evidence="1">
    <location>
        <begin position="20"/>
        <end position="90"/>
    </location>
</feature>
<evidence type="ECO:0000313" key="3">
    <source>
        <dbReference type="Proteomes" id="UP001347796"/>
    </source>
</evidence>
<dbReference type="Proteomes" id="UP001347796">
    <property type="component" value="Unassembled WGS sequence"/>
</dbReference>
<gene>
    <name evidence="2" type="ORF">SNE40_007634</name>
</gene>
<proteinExistence type="predicted"/>
<dbReference type="EMBL" id="JAZGQO010000006">
    <property type="protein sequence ID" value="KAK6185389.1"/>
    <property type="molecule type" value="Genomic_DNA"/>
</dbReference>
<reference evidence="2 3" key="1">
    <citation type="submission" date="2024-01" db="EMBL/GenBank/DDBJ databases">
        <title>The genome of the rayed Mediterranean limpet Patella caerulea (Linnaeus, 1758).</title>
        <authorList>
            <person name="Anh-Thu Weber A."/>
            <person name="Halstead-Nussloch G."/>
        </authorList>
    </citation>
    <scope>NUCLEOTIDE SEQUENCE [LARGE SCALE GENOMIC DNA]</scope>
    <source>
        <strain evidence="2">AATW-2023a</strain>
        <tissue evidence="2">Whole specimen</tissue>
    </source>
</reference>
<name>A0AAN8K6D5_PATCE</name>
<keyword evidence="1" id="KW-0732">Signal</keyword>
<feature type="signal peptide" evidence="1">
    <location>
        <begin position="1"/>
        <end position="19"/>
    </location>
</feature>
<evidence type="ECO:0000256" key="1">
    <source>
        <dbReference type="SAM" id="SignalP"/>
    </source>
</evidence>